<comment type="caution">
    <text evidence="1">The sequence shown here is derived from an EMBL/GenBank/DDBJ whole genome shotgun (WGS) entry which is preliminary data.</text>
</comment>
<dbReference type="Proteomes" id="UP001197492">
    <property type="component" value="Unassembled WGS sequence"/>
</dbReference>
<protein>
    <submittedName>
        <fullName evidence="1">Nucleotidyltransferase family protein</fullName>
    </submittedName>
</protein>
<sequence>MTEIQEKLLEALSASLKGESVEWEPLSQEELSELYNLAHIHQILPLVYEAVYKSQGVNPQVKAISMRAAMTQALSTRDFLQLVSKMNEAKLYPLVVKGIIARKLYPIPDERVSGDEDLLITKELFPTYHQFFTEHNLVTGDDLEPYEIPYQLKGSSLYIELHKTLFQEESVAYGSWNQFFEKAHERRTVELIEGVEVSTMCPTDHFLFLILHAFKHFLHSGVGIRQVADIMMFASHYEIDYDSIFNDLKKIHLEVFGATLLSIGKKYLHDAPIPDKYLELSENMDHLLEDILDAGVYGNSSMSRKHSANMTLEAITLDAQGKKAHASLRSTLFPSRKDLVGRYPYLEKHGYLLPIAWFSRIVTYMKESSSREDNKATETIKIGKERVALMKEYKIIK</sequence>
<dbReference type="EMBL" id="JAHOEL010000001">
    <property type="protein sequence ID" value="MBV3391667.1"/>
    <property type="molecule type" value="Genomic_DNA"/>
</dbReference>
<dbReference type="EMBL" id="JAHOEF010000001">
    <property type="protein sequence ID" value="MBV3381696.1"/>
    <property type="molecule type" value="Genomic_DNA"/>
</dbReference>
<dbReference type="Pfam" id="PF14907">
    <property type="entry name" value="NTP_transf_5"/>
    <property type="match status" value="1"/>
</dbReference>
<dbReference type="RefSeq" id="WP_217746833.1">
    <property type="nucleotide sequence ID" value="NZ_JAHOEB010000001.1"/>
</dbReference>
<evidence type="ECO:0000313" key="1">
    <source>
        <dbReference type="EMBL" id="MBV3381696.1"/>
    </source>
</evidence>
<organism evidence="1 3">
    <name type="scientific">Catenibacterium mitsuokai</name>
    <dbReference type="NCBI Taxonomy" id="100886"/>
    <lineage>
        <taxon>Bacteria</taxon>
        <taxon>Bacillati</taxon>
        <taxon>Bacillota</taxon>
        <taxon>Erysipelotrichia</taxon>
        <taxon>Erysipelotrichales</taxon>
        <taxon>Coprobacillaceae</taxon>
        <taxon>Catenibacterium</taxon>
    </lineage>
</organism>
<accession>A0AAW4MNT8</accession>
<dbReference type="InterPro" id="IPR039498">
    <property type="entry name" value="NTP_transf_5"/>
</dbReference>
<dbReference type="Proteomes" id="UP001196408">
    <property type="component" value="Unassembled WGS sequence"/>
</dbReference>
<proteinExistence type="predicted"/>
<evidence type="ECO:0000313" key="2">
    <source>
        <dbReference type="EMBL" id="MBV3391667.1"/>
    </source>
</evidence>
<gene>
    <name evidence="1" type="ORF">KSV97_00315</name>
    <name evidence="2" type="ORF">KSW06_00030</name>
</gene>
<keyword evidence="4" id="KW-1185">Reference proteome</keyword>
<evidence type="ECO:0000313" key="4">
    <source>
        <dbReference type="Proteomes" id="UP001197492"/>
    </source>
</evidence>
<name>A0AAW4MNT8_9FIRM</name>
<evidence type="ECO:0000313" key="3">
    <source>
        <dbReference type="Proteomes" id="UP001196408"/>
    </source>
</evidence>
<dbReference type="AlphaFoldDB" id="A0AAW4MNT8"/>
<reference evidence="1 4" key="1">
    <citation type="submission" date="2021-06" db="EMBL/GenBank/DDBJ databases">
        <title>Collection of gut derived symbiotic bacterial strains cultured from healthy donors.</title>
        <authorList>
            <person name="Lin H."/>
            <person name="Littmann E."/>
            <person name="Pamer E.G."/>
        </authorList>
    </citation>
    <scope>NUCLEOTIDE SEQUENCE</scope>
    <source>
        <strain evidence="2 4">MSK.21.70</strain>
        <strain evidence="1">MSK.21.82</strain>
    </source>
</reference>